<dbReference type="SUPFAM" id="SSF54695">
    <property type="entry name" value="POZ domain"/>
    <property type="match status" value="1"/>
</dbReference>
<dbReference type="EMBL" id="HBGQ01046898">
    <property type="protein sequence ID" value="CAD9445282.1"/>
    <property type="molecule type" value="Transcribed_RNA"/>
</dbReference>
<protein>
    <recommendedName>
        <fullName evidence="5">BTB domain-containing protein</fullName>
    </recommendedName>
</protein>
<dbReference type="GO" id="GO:0005634">
    <property type="term" value="C:nucleus"/>
    <property type="evidence" value="ECO:0007669"/>
    <property type="project" value="UniProtKB-SubCell"/>
</dbReference>
<organism evidence="6">
    <name type="scientific">Alexandrium andersonii</name>
    <dbReference type="NCBI Taxonomy" id="327968"/>
    <lineage>
        <taxon>Eukaryota</taxon>
        <taxon>Sar</taxon>
        <taxon>Alveolata</taxon>
        <taxon>Dinophyceae</taxon>
        <taxon>Gonyaulacales</taxon>
        <taxon>Pyrocystaceae</taxon>
        <taxon>Alexandrium</taxon>
    </lineage>
</organism>
<reference evidence="6" key="1">
    <citation type="submission" date="2021-01" db="EMBL/GenBank/DDBJ databases">
        <authorList>
            <person name="Corre E."/>
            <person name="Pelletier E."/>
            <person name="Niang G."/>
            <person name="Scheremetjew M."/>
            <person name="Finn R."/>
            <person name="Kale V."/>
            <person name="Holt S."/>
            <person name="Cochrane G."/>
            <person name="Meng A."/>
            <person name="Brown T."/>
            <person name="Cohen L."/>
        </authorList>
    </citation>
    <scope>NUCLEOTIDE SEQUENCE</scope>
    <source>
        <strain evidence="6">CCMP2222</strain>
    </source>
</reference>
<evidence type="ECO:0000256" key="1">
    <source>
        <dbReference type="ARBA" id="ARBA00004123"/>
    </source>
</evidence>
<evidence type="ECO:0000256" key="3">
    <source>
        <dbReference type="ARBA" id="ARBA00022786"/>
    </source>
</evidence>
<evidence type="ECO:0000313" key="6">
    <source>
        <dbReference type="EMBL" id="CAD9445282.1"/>
    </source>
</evidence>
<dbReference type="Pfam" id="PF00651">
    <property type="entry name" value="BTB"/>
    <property type="match status" value="1"/>
</dbReference>
<dbReference type="PANTHER" id="PTHR24413">
    <property type="entry name" value="SPECKLE-TYPE POZ PROTEIN"/>
    <property type="match status" value="1"/>
</dbReference>
<dbReference type="PROSITE" id="PS50097">
    <property type="entry name" value="BTB"/>
    <property type="match status" value="1"/>
</dbReference>
<dbReference type="InterPro" id="IPR056423">
    <property type="entry name" value="BACK_BPM_SPOP"/>
</dbReference>
<keyword evidence="4" id="KW-0539">Nucleus</keyword>
<keyword evidence="3" id="KW-0833">Ubl conjugation pathway</keyword>
<evidence type="ECO:0000256" key="2">
    <source>
        <dbReference type="ARBA" id="ARBA00010846"/>
    </source>
</evidence>
<proteinExistence type="inferred from homology"/>
<dbReference type="Gene3D" id="3.30.710.10">
    <property type="entry name" value="Potassium Channel Kv1.1, Chain A"/>
    <property type="match status" value="1"/>
</dbReference>
<dbReference type="InterPro" id="IPR011333">
    <property type="entry name" value="SKP1/BTB/POZ_sf"/>
</dbReference>
<dbReference type="Gene3D" id="1.25.40.420">
    <property type="match status" value="1"/>
</dbReference>
<dbReference type="Pfam" id="PF24570">
    <property type="entry name" value="BACK_BPM_SPOP"/>
    <property type="match status" value="1"/>
</dbReference>
<name>A0A7S2GCG7_9DINO</name>
<comment type="similarity">
    <text evidence="2">Belongs to the Tdpoz family.</text>
</comment>
<dbReference type="SMART" id="SM00225">
    <property type="entry name" value="BTB"/>
    <property type="match status" value="1"/>
</dbReference>
<sequence>MNDFWQFRLATEVNIDIPSSSLVADLRGFLNEQKLSDVTFIVEGKPVYAHKLLCNRCSYFRAMFEGQMREAQQKTVTINNVSHRVFLVLLEYLYTDEVEVSMDIAMDLFVAADQFGVERLKRLCEKKILVSINIDSVATILQAANMHIAHGLRQSCMDFILRNFDAVSKTPAFEEMGRSNVELVFEVLKRR</sequence>
<dbReference type="AlphaFoldDB" id="A0A7S2GCG7"/>
<evidence type="ECO:0000259" key="5">
    <source>
        <dbReference type="PROSITE" id="PS50097"/>
    </source>
</evidence>
<comment type="subcellular location">
    <subcellularLocation>
        <location evidence="1">Nucleus</location>
    </subcellularLocation>
</comment>
<gene>
    <name evidence="6" type="ORF">AAND1436_LOCUS22874</name>
</gene>
<feature type="domain" description="BTB" evidence="5">
    <location>
        <begin position="36"/>
        <end position="102"/>
    </location>
</feature>
<dbReference type="CDD" id="cd14733">
    <property type="entry name" value="BACK"/>
    <property type="match status" value="1"/>
</dbReference>
<evidence type="ECO:0000256" key="4">
    <source>
        <dbReference type="ARBA" id="ARBA00023242"/>
    </source>
</evidence>
<dbReference type="InterPro" id="IPR000210">
    <property type="entry name" value="BTB/POZ_dom"/>
</dbReference>
<accession>A0A7S2GCG7</accession>